<sequence>MSDVPAAVDLASLDANCVQKTSRWLQRWDWQDLRLASRIFSHTINSAFLRARLAEQTQEALQDGSEMLTVVRFGGTTAGNAAKMMALVAHRDTWEEERIGVNDVRWRDWADILAVLHHFGLPASDLQLSDDDMATIPPLMDLQYDMPRVFAQYAIFGASLGRHIREYIASKTATSTDTASSSSADTTRPATPSASPPPPVAGRFELQIGRDPSVYQGKATAVMASSTLRLTALESSGRCAIAQIGSGDSDPPDSVFSDEWDDEDDDEDDDDGEEDGEEDEEDDSDGQDENEGAPVDEEGAGGESAGDDGSGAGDGEGEGEDGSSEEAPQDPDQEDQDEGDSDGGSGDGGGDAGALDRLLDLLETMSVGNLAFDDVSAVDSEDPKNPPLYMLRDQAIDVLPTDVSLPLQTPLPAIVERHGSLTQYVMHRAITPLLQHAHDKRVGKFVLTVTGQYSHRRLSQITASGRSKQVLCKLRNLIGWARWSSFKPFRSGGPSIPSRRQGTGVTSTITMTTIMSRGRSALLVSTVLEHPQALPLLALETTMTETTHCHTKETTVEATFTLYSTEDGTFKEDEDGEGERNPGREGEGEEEKDPLEGFPVPRGSGFPLAVSYLRALASEARRVAEQQFVWGKELHPRCNARLAYRGP</sequence>
<protein>
    <submittedName>
        <fullName evidence="2">Uncharacterized protein</fullName>
    </submittedName>
</protein>
<feature type="compositionally biased region" description="Gly residues" evidence="1">
    <location>
        <begin position="301"/>
        <end position="314"/>
    </location>
</feature>
<feature type="compositionally biased region" description="Acidic residues" evidence="1">
    <location>
        <begin position="315"/>
        <end position="341"/>
    </location>
</feature>
<keyword evidence="3" id="KW-1185">Reference proteome</keyword>
<feature type="compositionally biased region" description="Gly residues" evidence="1">
    <location>
        <begin position="342"/>
        <end position="352"/>
    </location>
</feature>
<feature type="compositionally biased region" description="Acidic residues" evidence="1">
    <location>
        <begin position="256"/>
        <end position="300"/>
    </location>
</feature>
<dbReference type="InParanoid" id="A0A0G4EVC9"/>
<evidence type="ECO:0000313" key="3">
    <source>
        <dbReference type="Proteomes" id="UP000041254"/>
    </source>
</evidence>
<reference evidence="2 3" key="1">
    <citation type="submission" date="2014-11" db="EMBL/GenBank/DDBJ databases">
        <authorList>
            <person name="Zhu J."/>
            <person name="Qi W."/>
            <person name="Song R."/>
        </authorList>
    </citation>
    <scope>NUCLEOTIDE SEQUENCE [LARGE SCALE GENOMIC DNA]</scope>
</reference>
<evidence type="ECO:0000256" key="1">
    <source>
        <dbReference type="SAM" id="MobiDB-lite"/>
    </source>
</evidence>
<dbReference type="AlphaFoldDB" id="A0A0G4EVC9"/>
<feature type="region of interest" description="Disordered" evidence="1">
    <location>
        <begin position="172"/>
        <end position="204"/>
    </location>
</feature>
<gene>
    <name evidence="2" type="ORF">Vbra_8310</name>
</gene>
<accession>A0A0G4EVC9</accession>
<feature type="compositionally biased region" description="Low complexity" evidence="1">
    <location>
        <begin position="172"/>
        <end position="193"/>
    </location>
</feature>
<dbReference type="EMBL" id="CDMY01000324">
    <property type="protein sequence ID" value="CEM02351.1"/>
    <property type="molecule type" value="Genomic_DNA"/>
</dbReference>
<feature type="region of interest" description="Disordered" evidence="1">
    <location>
        <begin position="242"/>
        <end position="354"/>
    </location>
</feature>
<organism evidence="2 3">
    <name type="scientific">Vitrella brassicaformis (strain CCMP3155)</name>
    <dbReference type="NCBI Taxonomy" id="1169540"/>
    <lineage>
        <taxon>Eukaryota</taxon>
        <taxon>Sar</taxon>
        <taxon>Alveolata</taxon>
        <taxon>Colpodellida</taxon>
        <taxon>Vitrellaceae</taxon>
        <taxon>Vitrella</taxon>
    </lineage>
</organism>
<name>A0A0G4EVC9_VITBC</name>
<dbReference type="VEuPathDB" id="CryptoDB:Vbra_8310"/>
<feature type="region of interest" description="Disordered" evidence="1">
    <location>
        <begin position="562"/>
        <end position="602"/>
    </location>
</feature>
<evidence type="ECO:0000313" key="2">
    <source>
        <dbReference type="EMBL" id="CEM02351.1"/>
    </source>
</evidence>
<proteinExistence type="predicted"/>
<dbReference type="Proteomes" id="UP000041254">
    <property type="component" value="Unassembled WGS sequence"/>
</dbReference>